<comment type="domain">
    <text evidence="5">The RNA gate region regulates mRNA cap recognition to prevent promiscuous mRNA-binding before assembly of eif3d into the full eukaryotic translation initiation factor 3 (eIF-3) complex.</text>
</comment>
<dbReference type="GO" id="GO:0098808">
    <property type="term" value="F:mRNA cap binding"/>
    <property type="evidence" value="ECO:0007669"/>
    <property type="project" value="UniProtKB-UniRule"/>
</dbReference>
<dbReference type="GO" id="GO:0005852">
    <property type="term" value="C:eukaryotic translation initiation factor 3 complex"/>
    <property type="evidence" value="ECO:0007669"/>
    <property type="project" value="UniProtKB-UniRule"/>
</dbReference>
<comment type="caution">
    <text evidence="7">The sequence shown here is derived from an EMBL/GenBank/DDBJ whole genome shotgun (WGS) entry which is preliminary data.</text>
</comment>
<gene>
    <name evidence="7" type="primary">eif3d</name>
    <name evidence="7" type="ORF">FJT64_004302</name>
</gene>
<dbReference type="EMBL" id="VIIS01001436">
    <property type="protein sequence ID" value="KAF0298357.1"/>
    <property type="molecule type" value="Genomic_DNA"/>
</dbReference>
<keyword evidence="2 5" id="KW-0396">Initiation factor</keyword>
<evidence type="ECO:0000256" key="5">
    <source>
        <dbReference type="HAMAP-Rule" id="MF_03003"/>
    </source>
</evidence>
<organism evidence="7 8">
    <name type="scientific">Amphibalanus amphitrite</name>
    <name type="common">Striped barnacle</name>
    <name type="synonym">Balanus amphitrite</name>
    <dbReference type="NCBI Taxonomy" id="1232801"/>
    <lineage>
        <taxon>Eukaryota</taxon>
        <taxon>Metazoa</taxon>
        <taxon>Ecdysozoa</taxon>
        <taxon>Arthropoda</taxon>
        <taxon>Crustacea</taxon>
        <taxon>Multicrustacea</taxon>
        <taxon>Cirripedia</taxon>
        <taxon>Thoracica</taxon>
        <taxon>Thoracicalcarea</taxon>
        <taxon>Balanomorpha</taxon>
        <taxon>Balanoidea</taxon>
        <taxon>Balanidae</taxon>
        <taxon>Amphibalaninae</taxon>
        <taxon>Amphibalanus</taxon>
    </lineage>
</organism>
<reference evidence="7 8" key="1">
    <citation type="submission" date="2019-07" db="EMBL/GenBank/DDBJ databases">
        <title>Draft genome assembly of a fouling barnacle, Amphibalanus amphitrite (Darwin, 1854): The first reference genome for Thecostraca.</title>
        <authorList>
            <person name="Kim W."/>
        </authorList>
    </citation>
    <scope>NUCLEOTIDE SEQUENCE [LARGE SCALE GENOMIC DNA]</scope>
    <source>
        <strain evidence="7">SNU_AA5</strain>
        <tissue evidence="7">Soma without cirri and trophi</tissue>
    </source>
</reference>
<dbReference type="Pfam" id="PF05091">
    <property type="entry name" value="eIF-3_zeta"/>
    <property type="match status" value="1"/>
</dbReference>
<feature type="region of interest" description="Disordered" evidence="6">
    <location>
        <begin position="541"/>
        <end position="561"/>
    </location>
</feature>
<dbReference type="OrthoDB" id="16538at2759"/>
<proteinExistence type="inferred from homology"/>
<keyword evidence="8" id="KW-1185">Reference proteome</keyword>
<dbReference type="GO" id="GO:0016282">
    <property type="term" value="C:eukaryotic 43S preinitiation complex"/>
    <property type="evidence" value="ECO:0007669"/>
    <property type="project" value="UniProtKB-UniRule"/>
</dbReference>
<dbReference type="GO" id="GO:0001732">
    <property type="term" value="P:formation of cytoplasmic translation initiation complex"/>
    <property type="evidence" value="ECO:0007669"/>
    <property type="project" value="UniProtKB-UniRule"/>
</dbReference>
<evidence type="ECO:0000313" key="7">
    <source>
        <dbReference type="EMBL" id="KAF0298357.1"/>
    </source>
</evidence>
<dbReference type="GO" id="GO:0003743">
    <property type="term" value="F:translation initiation factor activity"/>
    <property type="evidence" value="ECO:0007669"/>
    <property type="project" value="UniProtKB-UniRule"/>
</dbReference>
<keyword evidence="3" id="KW-0694">RNA-binding</keyword>
<evidence type="ECO:0000256" key="1">
    <source>
        <dbReference type="ARBA" id="ARBA00022490"/>
    </source>
</evidence>
<dbReference type="GO" id="GO:0033290">
    <property type="term" value="C:eukaryotic 48S preinitiation complex"/>
    <property type="evidence" value="ECO:0007669"/>
    <property type="project" value="UniProtKB-UniRule"/>
</dbReference>
<feature type="region of interest" description="RNA gate" evidence="5">
    <location>
        <begin position="304"/>
        <end position="318"/>
    </location>
</feature>
<protein>
    <recommendedName>
        <fullName evidence="5">Eukaryotic translation initiation factor 3 subunit D</fullName>
        <shortName evidence="5">eIF3d</shortName>
    </recommendedName>
    <alternativeName>
        <fullName evidence="5">Eukaryotic translation initiation factor 3 subunit 7</fullName>
    </alternativeName>
</protein>
<dbReference type="PANTHER" id="PTHR12399">
    <property type="entry name" value="EUKARYOTIC TRANSLATION INITIATION FACTOR 3 SUBUNIT 7"/>
    <property type="match status" value="1"/>
</dbReference>
<dbReference type="AlphaFoldDB" id="A0A6A4VQ76"/>
<evidence type="ECO:0000256" key="3">
    <source>
        <dbReference type="ARBA" id="ARBA00022884"/>
    </source>
</evidence>
<evidence type="ECO:0000313" key="8">
    <source>
        <dbReference type="Proteomes" id="UP000440578"/>
    </source>
</evidence>
<keyword evidence="1 5" id="KW-0963">Cytoplasm</keyword>
<comment type="subcellular location">
    <subcellularLocation>
        <location evidence="5">Cytoplasm</location>
    </subcellularLocation>
</comment>
<evidence type="ECO:0000256" key="6">
    <source>
        <dbReference type="SAM" id="MobiDB-lite"/>
    </source>
</evidence>
<sequence length="561" mass="64707">MAKFIFQPDLVPHSSPTMAKFVPPRVQINETGWGPAGTVDKFSDMPYQPFSKGDRIGKVAELSAREGAFQDRRYGNKYNSQFGGGSQYAYMHEEDEDSFKLVVQPKVPKPMFRGRYQRNFRQRQMQNQQRGNQADTRVMTKGEKTRDANRQRQVRRLQKQFGNRQRFDYNRFQMKNRDASVTVRPDWVVIEEMDFPRLQKLALPSVGEPKDLLKCGAVKYYNKAVDRINVKKPERLERIDRIHHKVTTTDDPEIRKLAKSGGNVFATDEILATLMCCTRSNYSWDIVVQKIGNLIFFDKRDESEFDLVTVSETARDPPSDEGPSINSPRNLAMEATFINHNFPEQVLLNDYKRYEFENPNPFIEEDDDPESVASVAYRYRQFSLGDDVQLVVRTEHDAAVLGTDQFMTIRALNEWDPKHANNVDWRQKLDTQRAAVLANELKNNNCKMAKWTVQSLLAGSDIIKFGFVSRVAPRDSSKHVILNVMQFKPSEFASQINLSMDNAWGILRCIVDIIRGRDAGKYLIMKDPNKQMIILYDIPDDTFETDDDEDDSDEGGDEDED</sequence>
<dbReference type="Proteomes" id="UP000440578">
    <property type="component" value="Unassembled WGS sequence"/>
</dbReference>
<comment type="subunit">
    <text evidence="5">Component of the eukaryotic translation initiation factor 3 (eIF-3) complex.</text>
</comment>
<dbReference type="PIRSF" id="PIRSF016281">
    <property type="entry name" value="EIF-3_zeta"/>
    <property type="match status" value="1"/>
</dbReference>
<accession>A0A6A4VQ76</accession>
<evidence type="ECO:0000256" key="4">
    <source>
        <dbReference type="ARBA" id="ARBA00022917"/>
    </source>
</evidence>
<keyword evidence="4 5" id="KW-0648">Protein biosynthesis</keyword>
<evidence type="ECO:0000256" key="2">
    <source>
        <dbReference type="ARBA" id="ARBA00022540"/>
    </source>
</evidence>
<name>A0A6A4VQ76_AMPAM</name>
<comment type="function">
    <text evidence="5">mRNA cap-binding component of the eukaryotic translation initiation factor 3 (eIF-3) complex, which is involved in protein synthesis of a specialized repertoire of mRNAs and, together with other initiation factors, stimulates binding of mRNA and methionyl-tRNAi to the 40S ribosome. The eIF-3 complex specifically targets and initiates translation of a subset of mRNAs involved in cell proliferation. In the eIF-3 complex, eif3d specifically recognizes and binds the 7-methylguanosine cap of a subset of mRNAs.</text>
</comment>
<comment type="similarity">
    <text evidence="5">Belongs to the eIF-3 subunit D family.</text>
</comment>
<dbReference type="HAMAP" id="MF_03003">
    <property type="entry name" value="eIF3d"/>
    <property type="match status" value="1"/>
</dbReference>
<dbReference type="InterPro" id="IPR007783">
    <property type="entry name" value="eIF3d"/>
</dbReference>
<dbReference type="PANTHER" id="PTHR12399:SF0">
    <property type="entry name" value="EUKARYOTIC TRANSLATION INITIATION FACTOR 3 SUBUNIT D"/>
    <property type="match status" value="1"/>
</dbReference>
<dbReference type="GO" id="GO:0002191">
    <property type="term" value="P:cap-dependent translational initiation"/>
    <property type="evidence" value="ECO:0007669"/>
    <property type="project" value="UniProtKB-UniRule"/>
</dbReference>